<dbReference type="RefSeq" id="WP_220641520.1">
    <property type="nucleotide sequence ID" value="NZ_CP080429.1"/>
</dbReference>
<dbReference type="PANTHER" id="PTHR39087">
    <property type="entry name" value="UPF0104 MEMBRANE PROTEIN MJ1595"/>
    <property type="match status" value="1"/>
</dbReference>
<accession>A0ABX8V8N7</accession>
<dbReference type="NCBIfam" id="TIGR00374">
    <property type="entry name" value="flippase-like domain"/>
    <property type="match status" value="1"/>
</dbReference>
<dbReference type="Proteomes" id="UP000825381">
    <property type="component" value="Chromosome"/>
</dbReference>
<keyword evidence="4 6" id="KW-1133">Transmembrane helix</keyword>
<protein>
    <submittedName>
        <fullName evidence="7">Flippase-like domain-containing protein</fullName>
    </submittedName>
</protein>
<evidence type="ECO:0000256" key="2">
    <source>
        <dbReference type="ARBA" id="ARBA00022475"/>
    </source>
</evidence>
<evidence type="ECO:0000256" key="6">
    <source>
        <dbReference type="SAM" id="Phobius"/>
    </source>
</evidence>
<feature type="transmembrane region" description="Helical" evidence="6">
    <location>
        <begin position="292"/>
        <end position="316"/>
    </location>
</feature>
<feature type="transmembrane region" description="Helical" evidence="6">
    <location>
        <begin position="46"/>
        <end position="62"/>
    </location>
</feature>
<reference evidence="7 8" key="1">
    <citation type="submission" date="2021-07" db="EMBL/GenBank/DDBJ databases">
        <title>Flavobacterium WSW3-B6 sp.nov, isolated from seaweed.</title>
        <authorList>
            <person name="Muhammad N."/>
            <person name="Ho H."/>
            <person name="Lee Y.-J."/>
            <person name="Nguyen T."/>
            <person name="Ho J."/>
            <person name="Kim S.-G."/>
        </authorList>
    </citation>
    <scope>NUCLEOTIDE SEQUENCE [LARGE SCALE GENOMIC DNA]</scope>
    <source>
        <strain evidence="7 8">WSW3-B6</strain>
    </source>
</reference>
<feature type="transmembrane region" description="Helical" evidence="6">
    <location>
        <begin position="132"/>
        <end position="151"/>
    </location>
</feature>
<name>A0ABX8V8N7_9FLAO</name>
<dbReference type="InterPro" id="IPR022791">
    <property type="entry name" value="L-PG_synthase/AglD"/>
</dbReference>
<gene>
    <name evidence="7" type="ORF">K1I41_04650</name>
</gene>
<evidence type="ECO:0000256" key="4">
    <source>
        <dbReference type="ARBA" id="ARBA00022989"/>
    </source>
</evidence>
<keyword evidence="8" id="KW-1185">Reference proteome</keyword>
<feature type="transmembrane region" description="Helical" evidence="6">
    <location>
        <begin position="215"/>
        <end position="237"/>
    </location>
</feature>
<feature type="transmembrane region" description="Helical" evidence="6">
    <location>
        <begin position="74"/>
        <end position="93"/>
    </location>
</feature>
<keyword evidence="5 6" id="KW-0472">Membrane</keyword>
<evidence type="ECO:0000313" key="7">
    <source>
        <dbReference type="EMBL" id="QYJ69185.1"/>
    </source>
</evidence>
<keyword evidence="3 6" id="KW-0812">Transmembrane</keyword>
<sequence>MGKKVKTILSITLPLLLGVFLIIYSYNQFTPEQRDEMFSHFANANYNYVAISLFFALTSYMSRAYRWRYTLSHLGYQSSFSTNFFAISIGYFLNLTIPRSGEVSRALVLKKYANVPFDKGFGTIISERVVDLILLVTCISTTLLLQFDVLKGYVAQKIPFERLLLYGIVAVTLLISTILFYKYSRLLWVTKLKVKIAGLIEGSLSVFKMPNKWPFILHSIYIWVAYVSMFYITIYALPETAHISFGAVATSFIMGSLAITFTNGGFGVYPVLIGAILHLYNVPLEAGTAFGWIVWTSQILFVIFFGGVSFLLLPLLHKKK</sequence>
<feature type="transmembrane region" description="Helical" evidence="6">
    <location>
        <begin position="257"/>
        <end position="280"/>
    </location>
</feature>
<evidence type="ECO:0000256" key="3">
    <source>
        <dbReference type="ARBA" id="ARBA00022692"/>
    </source>
</evidence>
<feature type="transmembrane region" description="Helical" evidence="6">
    <location>
        <begin position="7"/>
        <end position="26"/>
    </location>
</feature>
<dbReference type="EMBL" id="CP080429">
    <property type="protein sequence ID" value="QYJ69185.1"/>
    <property type="molecule type" value="Genomic_DNA"/>
</dbReference>
<organism evidence="7 8">
    <name type="scientific">Flavobacterium litorale</name>
    <dbReference type="NCBI Taxonomy" id="2856519"/>
    <lineage>
        <taxon>Bacteria</taxon>
        <taxon>Pseudomonadati</taxon>
        <taxon>Bacteroidota</taxon>
        <taxon>Flavobacteriia</taxon>
        <taxon>Flavobacteriales</taxon>
        <taxon>Flavobacteriaceae</taxon>
        <taxon>Flavobacterium</taxon>
    </lineage>
</organism>
<evidence type="ECO:0000313" key="8">
    <source>
        <dbReference type="Proteomes" id="UP000825381"/>
    </source>
</evidence>
<evidence type="ECO:0000256" key="1">
    <source>
        <dbReference type="ARBA" id="ARBA00004651"/>
    </source>
</evidence>
<evidence type="ECO:0000256" key="5">
    <source>
        <dbReference type="ARBA" id="ARBA00023136"/>
    </source>
</evidence>
<comment type="subcellular location">
    <subcellularLocation>
        <location evidence="1">Cell membrane</location>
        <topology evidence="1">Multi-pass membrane protein</topology>
    </subcellularLocation>
</comment>
<dbReference type="Pfam" id="PF03706">
    <property type="entry name" value="LPG_synthase_TM"/>
    <property type="match status" value="1"/>
</dbReference>
<feature type="transmembrane region" description="Helical" evidence="6">
    <location>
        <begin position="163"/>
        <end position="183"/>
    </location>
</feature>
<dbReference type="PANTHER" id="PTHR39087:SF2">
    <property type="entry name" value="UPF0104 MEMBRANE PROTEIN MJ1595"/>
    <property type="match status" value="1"/>
</dbReference>
<proteinExistence type="predicted"/>
<keyword evidence="2" id="KW-1003">Cell membrane</keyword>